<dbReference type="OrthoDB" id="6283332at2759"/>
<organism evidence="1 2">
    <name type="scientific">Paragonimus heterotremus</name>
    <dbReference type="NCBI Taxonomy" id="100268"/>
    <lineage>
        <taxon>Eukaryota</taxon>
        <taxon>Metazoa</taxon>
        <taxon>Spiralia</taxon>
        <taxon>Lophotrochozoa</taxon>
        <taxon>Platyhelminthes</taxon>
        <taxon>Trematoda</taxon>
        <taxon>Digenea</taxon>
        <taxon>Plagiorchiida</taxon>
        <taxon>Troglotremata</taxon>
        <taxon>Troglotrematidae</taxon>
        <taxon>Paragonimus</taxon>
    </lineage>
</organism>
<sequence length="89" mass="10218">MFSFRTIQPPKSAYLSGSSVPKAQWVIEQRTGKWNEPYAMRMMLEWALMGPMSCRTNPAFDVHTLQLQDIQRDIGRYIMGFVDSASGKE</sequence>
<protein>
    <submittedName>
        <fullName evidence="1">Uncharacterized protein</fullName>
    </submittedName>
</protein>
<dbReference type="Proteomes" id="UP000748531">
    <property type="component" value="Unassembled WGS sequence"/>
</dbReference>
<comment type="caution">
    <text evidence="1">The sequence shown here is derived from an EMBL/GenBank/DDBJ whole genome shotgun (WGS) entry which is preliminary data.</text>
</comment>
<dbReference type="EMBL" id="LUCH01006342">
    <property type="protein sequence ID" value="KAF5397388.1"/>
    <property type="molecule type" value="Genomic_DNA"/>
</dbReference>
<keyword evidence="2" id="KW-1185">Reference proteome</keyword>
<gene>
    <name evidence="1" type="ORF">PHET_09502</name>
</gene>
<evidence type="ECO:0000313" key="1">
    <source>
        <dbReference type="EMBL" id="KAF5397388.1"/>
    </source>
</evidence>
<name>A0A8J4WEQ3_9TREM</name>
<proteinExistence type="predicted"/>
<accession>A0A8J4WEQ3</accession>
<evidence type="ECO:0000313" key="2">
    <source>
        <dbReference type="Proteomes" id="UP000748531"/>
    </source>
</evidence>
<dbReference type="AlphaFoldDB" id="A0A8J4WEQ3"/>
<reference evidence="1" key="1">
    <citation type="submission" date="2019-05" db="EMBL/GenBank/DDBJ databases">
        <title>Annotation for the trematode Paragonimus heterotremus.</title>
        <authorList>
            <person name="Choi Y.-J."/>
        </authorList>
    </citation>
    <scope>NUCLEOTIDE SEQUENCE</scope>
    <source>
        <strain evidence="1">LC</strain>
    </source>
</reference>